<proteinExistence type="predicted"/>
<accession>X1FJ88</accession>
<comment type="caution">
    <text evidence="1">The sequence shown here is derived from an EMBL/GenBank/DDBJ whole genome shotgun (WGS) entry which is preliminary data.</text>
</comment>
<dbReference type="GO" id="GO:0006281">
    <property type="term" value="P:DNA repair"/>
    <property type="evidence" value="ECO:0007669"/>
    <property type="project" value="InterPro"/>
</dbReference>
<evidence type="ECO:0000313" key="1">
    <source>
        <dbReference type="EMBL" id="GAH45741.1"/>
    </source>
</evidence>
<organism evidence="1">
    <name type="scientific">marine sediment metagenome</name>
    <dbReference type="NCBI Taxonomy" id="412755"/>
    <lineage>
        <taxon>unclassified sequences</taxon>
        <taxon>metagenomes</taxon>
        <taxon>ecological metagenomes</taxon>
    </lineage>
</organism>
<dbReference type="GO" id="GO:0000287">
    <property type="term" value="F:magnesium ion binding"/>
    <property type="evidence" value="ECO:0007669"/>
    <property type="project" value="InterPro"/>
</dbReference>
<sequence length="57" mass="6503">TKQIIDQTKNLPTVAGSCVLRVTFLMPPSKFPKDFPFGPDIDNYLKRFQDALNNTIF</sequence>
<feature type="non-terminal residue" evidence="1">
    <location>
        <position position="1"/>
    </location>
</feature>
<dbReference type="GO" id="GO:0006310">
    <property type="term" value="P:DNA recombination"/>
    <property type="evidence" value="ECO:0007669"/>
    <property type="project" value="InterPro"/>
</dbReference>
<protein>
    <submittedName>
        <fullName evidence="1">Uncharacterized protein</fullName>
    </submittedName>
</protein>
<gene>
    <name evidence="1" type="ORF">S03H2_17224</name>
</gene>
<dbReference type="AlphaFoldDB" id="X1FJ88"/>
<dbReference type="EMBL" id="BARU01008860">
    <property type="protein sequence ID" value="GAH45741.1"/>
    <property type="molecule type" value="Genomic_DNA"/>
</dbReference>
<reference evidence="1" key="1">
    <citation type="journal article" date="2014" name="Front. Microbiol.">
        <title>High frequency of phylogenetically diverse reductive dehalogenase-homologous genes in deep subseafloor sedimentary metagenomes.</title>
        <authorList>
            <person name="Kawai M."/>
            <person name="Futagami T."/>
            <person name="Toyoda A."/>
            <person name="Takaki Y."/>
            <person name="Nishi S."/>
            <person name="Hori S."/>
            <person name="Arai W."/>
            <person name="Tsubouchi T."/>
            <person name="Morono Y."/>
            <person name="Uchiyama I."/>
            <person name="Ito T."/>
            <person name="Fujiyama A."/>
            <person name="Inagaki F."/>
            <person name="Takami H."/>
        </authorList>
    </citation>
    <scope>NUCLEOTIDE SEQUENCE</scope>
    <source>
        <strain evidence="1">Expedition CK06-06</strain>
    </source>
</reference>
<dbReference type="InterPro" id="IPR036614">
    <property type="entry name" value="RusA-like_sf"/>
</dbReference>
<dbReference type="SUPFAM" id="SSF103084">
    <property type="entry name" value="Holliday junction resolvase RusA"/>
    <property type="match status" value="1"/>
</dbReference>
<name>X1FJ88_9ZZZZ</name>